<dbReference type="InterPro" id="IPR005471">
    <property type="entry name" value="Tscrpt_reg_IclR_N"/>
</dbReference>
<evidence type="ECO:0000256" key="1">
    <source>
        <dbReference type="ARBA" id="ARBA00023015"/>
    </source>
</evidence>
<keyword evidence="2" id="KW-0238">DNA-binding</keyword>
<proteinExistence type="predicted"/>
<dbReference type="GO" id="GO:0003700">
    <property type="term" value="F:DNA-binding transcription factor activity"/>
    <property type="evidence" value="ECO:0007669"/>
    <property type="project" value="TreeGrafter"/>
</dbReference>
<dbReference type="InterPro" id="IPR050707">
    <property type="entry name" value="HTH_MetabolicPath_Reg"/>
</dbReference>
<dbReference type="FunFam" id="1.10.10.10:FF:000056">
    <property type="entry name" value="IclR family transcriptional regulator"/>
    <property type="match status" value="1"/>
</dbReference>
<dbReference type="GO" id="GO:0045892">
    <property type="term" value="P:negative regulation of DNA-templated transcription"/>
    <property type="evidence" value="ECO:0007669"/>
    <property type="project" value="TreeGrafter"/>
</dbReference>
<evidence type="ECO:0000259" key="4">
    <source>
        <dbReference type="PROSITE" id="PS51077"/>
    </source>
</evidence>
<dbReference type="InterPro" id="IPR036388">
    <property type="entry name" value="WH-like_DNA-bd_sf"/>
</dbReference>
<evidence type="ECO:0000256" key="3">
    <source>
        <dbReference type="ARBA" id="ARBA00023163"/>
    </source>
</evidence>
<dbReference type="Pfam" id="PF09339">
    <property type="entry name" value="HTH_IclR"/>
    <property type="match status" value="1"/>
</dbReference>
<protein>
    <recommendedName>
        <fullName evidence="4">HTH iclR-type domain-containing protein</fullName>
    </recommendedName>
</protein>
<feature type="domain" description="HTH iclR-type" evidence="4">
    <location>
        <begin position="16"/>
        <end position="78"/>
    </location>
</feature>
<accession>A0A6J4UZN1</accession>
<evidence type="ECO:0000256" key="2">
    <source>
        <dbReference type="ARBA" id="ARBA00023125"/>
    </source>
</evidence>
<sequence>MRTEPIPAAAPSRPLVKCAARVLDVLEALAGRPDGLGFSALAAALDLPKSRLHELLGVLTDRGYVAFDPARRVYDLGIRVWETG</sequence>
<dbReference type="PANTHER" id="PTHR30136:SF24">
    <property type="entry name" value="HTH-TYPE TRANSCRIPTIONAL REPRESSOR ALLR"/>
    <property type="match status" value="1"/>
</dbReference>
<dbReference type="Gene3D" id="1.10.10.10">
    <property type="entry name" value="Winged helix-like DNA-binding domain superfamily/Winged helix DNA-binding domain"/>
    <property type="match status" value="1"/>
</dbReference>
<dbReference type="GO" id="GO:0003677">
    <property type="term" value="F:DNA binding"/>
    <property type="evidence" value="ECO:0007669"/>
    <property type="project" value="UniProtKB-KW"/>
</dbReference>
<evidence type="ECO:0000313" key="5">
    <source>
        <dbReference type="EMBL" id="CAA9560712.1"/>
    </source>
</evidence>
<keyword evidence="1" id="KW-0805">Transcription regulation</keyword>
<gene>
    <name evidence="5" type="ORF">AVDCRST_MAG73-3673</name>
</gene>
<name>A0A6J4UZN1_9BACT</name>
<dbReference type="InterPro" id="IPR036390">
    <property type="entry name" value="WH_DNA-bd_sf"/>
</dbReference>
<dbReference type="SMART" id="SM00346">
    <property type="entry name" value="HTH_ICLR"/>
    <property type="match status" value="1"/>
</dbReference>
<dbReference type="SUPFAM" id="SSF46785">
    <property type="entry name" value="Winged helix' DNA-binding domain"/>
    <property type="match status" value="1"/>
</dbReference>
<reference evidence="5" key="1">
    <citation type="submission" date="2020-02" db="EMBL/GenBank/DDBJ databases">
        <authorList>
            <person name="Meier V. D."/>
        </authorList>
    </citation>
    <scope>NUCLEOTIDE SEQUENCE</scope>
    <source>
        <strain evidence="5">AVDCRST_MAG73</strain>
    </source>
</reference>
<dbReference type="PROSITE" id="PS51077">
    <property type="entry name" value="HTH_ICLR"/>
    <property type="match status" value="1"/>
</dbReference>
<dbReference type="EMBL" id="CADCWE010000242">
    <property type="protein sequence ID" value="CAA9560712.1"/>
    <property type="molecule type" value="Genomic_DNA"/>
</dbReference>
<organism evidence="5">
    <name type="scientific">uncultured Thermomicrobiales bacterium</name>
    <dbReference type="NCBI Taxonomy" id="1645740"/>
    <lineage>
        <taxon>Bacteria</taxon>
        <taxon>Pseudomonadati</taxon>
        <taxon>Thermomicrobiota</taxon>
        <taxon>Thermomicrobia</taxon>
        <taxon>Thermomicrobiales</taxon>
        <taxon>environmental samples</taxon>
    </lineage>
</organism>
<dbReference type="AlphaFoldDB" id="A0A6J4UZN1"/>
<dbReference type="PANTHER" id="PTHR30136">
    <property type="entry name" value="HELIX-TURN-HELIX TRANSCRIPTIONAL REGULATOR, ICLR FAMILY"/>
    <property type="match status" value="1"/>
</dbReference>
<keyword evidence="3" id="KW-0804">Transcription</keyword>